<feature type="compositionally biased region" description="Low complexity" evidence="1">
    <location>
        <begin position="127"/>
        <end position="139"/>
    </location>
</feature>
<organism evidence="3 4">
    <name type="scientific">Ornithinimicrobium avium</name>
    <dbReference type="NCBI Taxonomy" id="2283195"/>
    <lineage>
        <taxon>Bacteria</taxon>
        <taxon>Bacillati</taxon>
        <taxon>Actinomycetota</taxon>
        <taxon>Actinomycetes</taxon>
        <taxon>Micrococcales</taxon>
        <taxon>Ornithinimicrobiaceae</taxon>
        <taxon>Ornithinimicrobium</taxon>
    </lineage>
</organism>
<dbReference type="CDD" id="cd00090">
    <property type="entry name" value="HTH_ARSR"/>
    <property type="match status" value="1"/>
</dbReference>
<dbReference type="KEGG" id="orn:DV701_11750"/>
<dbReference type="InterPro" id="IPR011991">
    <property type="entry name" value="ArsR-like_HTH"/>
</dbReference>
<dbReference type="InterPro" id="IPR036390">
    <property type="entry name" value="WH_DNA-bd_sf"/>
</dbReference>
<dbReference type="AlphaFoldDB" id="A0A345NNU3"/>
<gene>
    <name evidence="3" type="ORF">DV701_11750</name>
</gene>
<dbReference type="SUPFAM" id="SSF46785">
    <property type="entry name" value="Winged helix' DNA-binding domain"/>
    <property type="match status" value="1"/>
</dbReference>
<dbReference type="OrthoDB" id="3399802at2"/>
<evidence type="ECO:0000313" key="4">
    <source>
        <dbReference type="Proteomes" id="UP000253790"/>
    </source>
</evidence>
<evidence type="ECO:0000313" key="3">
    <source>
        <dbReference type="EMBL" id="AXH96701.1"/>
    </source>
</evidence>
<feature type="region of interest" description="Disordered" evidence="1">
    <location>
        <begin position="127"/>
        <end position="153"/>
    </location>
</feature>
<name>A0A345NNU3_9MICO</name>
<dbReference type="InterPro" id="IPR005471">
    <property type="entry name" value="Tscrpt_reg_IclR_N"/>
</dbReference>
<dbReference type="Gene3D" id="1.10.10.10">
    <property type="entry name" value="Winged helix-like DNA-binding domain superfamily/Winged helix DNA-binding domain"/>
    <property type="match status" value="1"/>
</dbReference>
<protein>
    <submittedName>
        <fullName evidence="3">GntR family transcriptional regulator</fullName>
    </submittedName>
</protein>
<evidence type="ECO:0000259" key="2">
    <source>
        <dbReference type="Pfam" id="PF09339"/>
    </source>
</evidence>
<dbReference type="GO" id="GO:0006355">
    <property type="term" value="P:regulation of DNA-templated transcription"/>
    <property type="evidence" value="ECO:0007669"/>
    <property type="project" value="InterPro"/>
</dbReference>
<dbReference type="EMBL" id="CP031229">
    <property type="protein sequence ID" value="AXH96701.1"/>
    <property type="molecule type" value="Genomic_DNA"/>
</dbReference>
<dbReference type="RefSeq" id="WP_114928482.1">
    <property type="nucleotide sequence ID" value="NZ_CP031229.1"/>
</dbReference>
<dbReference type="Pfam" id="PF09339">
    <property type="entry name" value="HTH_IclR"/>
    <property type="match status" value="1"/>
</dbReference>
<dbReference type="Proteomes" id="UP000253790">
    <property type="component" value="Chromosome"/>
</dbReference>
<dbReference type="InterPro" id="IPR036388">
    <property type="entry name" value="WH-like_DNA-bd_sf"/>
</dbReference>
<keyword evidence="4" id="KW-1185">Reference proteome</keyword>
<reference evidence="3 4" key="1">
    <citation type="submission" date="2018-07" db="EMBL/GenBank/DDBJ databases">
        <title>Complete genome sequencing of Ornithinimicrobium sp. AMA3305.</title>
        <authorList>
            <person name="Bae J.-W."/>
        </authorList>
    </citation>
    <scope>NUCLEOTIDE SEQUENCE [LARGE SCALE GENOMIC DNA]</scope>
    <source>
        <strain evidence="3 4">AMA3305</strain>
    </source>
</reference>
<dbReference type="GO" id="GO:0003677">
    <property type="term" value="F:DNA binding"/>
    <property type="evidence" value="ECO:0007669"/>
    <property type="project" value="InterPro"/>
</dbReference>
<proteinExistence type="predicted"/>
<evidence type="ECO:0000256" key="1">
    <source>
        <dbReference type="SAM" id="MobiDB-lite"/>
    </source>
</evidence>
<sequence length="247" mass="25371">MALSDASGPRPDLVAARRTGERRADVLHAIAGAREGLGVRALAEATGLHDNTVRFHLERLVADGLVERRQGRSPGPGRPPLVFVARRDQDGAGHDNYELIAGALAMHLGDGEEAMVAAEAAGRAWGRSHAGSAGSPGSPGHAGGPDRADAPAGDWEAGLDELVRVMDGAGFAPEITDAADGATVRVHHCPFGNLAREDRTVPCAVHLGLMRGVAEVAGGAVRVEGLEPFVTPSLCLAHLAPAAARSS</sequence>
<accession>A0A345NNU3</accession>
<feature type="domain" description="HTH iclR-type" evidence="2">
    <location>
        <begin position="22"/>
        <end position="69"/>
    </location>
</feature>